<dbReference type="PANTHER" id="PTHR16705:SF4">
    <property type="entry name" value="COMPLEXIN"/>
    <property type="match status" value="1"/>
</dbReference>
<feature type="compositionally biased region" description="Basic and acidic residues" evidence="9">
    <location>
        <begin position="25"/>
        <end position="35"/>
    </location>
</feature>
<dbReference type="EMBL" id="JAKKPZ010000093">
    <property type="protein sequence ID" value="KAI1702780.1"/>
    <property type="molecule type" value="Genomic_DNA"/>
</dbReference>
<evidence type="ECO:0000256" key="3">
    <source>
        <dbReference type="ARBA" id="ARBA00022448"/>
    </source>
</evidence>
<evidence type="ECO:0000256" key="2">
    <source>
        <dbReference type="ARBA" id="ARBA00005396"/>
    </source>
</evidence>
<dbReference type="SUPFAM" id="SSF58038">
    <property type="entry name" value="SNARE fusion complex"/>
    <property type="match status" value="1"/>
</dbReference>
<feature type="region of interest" description="Disordered" evidence="9">
    <location>
        <begin position="15"/>
        <end position="101"/>
    </location>
</feature>
<organism evidence="10 11">
    <name type="scientific">Ditylenchus destructor</name>
    <dbReference type="NCBI Taxonomy" id="166010"/>
    <lineage>
        <taxon>Eukaryota</taxon>
        <taxon>Metazoa</taxon>
        <taxon>Ecdysozoa</taxon>
        <taxon>Nematoda</taxon>
        <taxon>Chromadorea</taxon>
        <taxon>Rhabditida</taxon>
        <taxon>Tylenchina</taxon>
        <taxon>Tylenchomorpha</taxon>
        <taxon>Sphaerularioidea</taxon>
        <taxon>Anguinidae</taxon>
        <taxon>Anguininae</taxon>
        <taxon>Ditylenchus</taxon>
    </lineage>
</organism>
<dbReference type="PANTHER" id="PTHR16705">
    <property type="entry name" value="COMPLEXIN"/>
    <property type="match status" value="1"/>
</dbReference>
<comment type="caution">
    <text evidence="10">The sequence shown here is derived from an EMBL/GenBank/DDBJ whole genome shotgun (WGS) entry which is preliminary data.</text>
</comment>
<dbReference type="GO" id="GO:0046928">
    <property type="term" value="P:regulation of neurotransmitter secretion"/>
    <property type="evidence" value="ECO:0007669"/>
    <property type="project" value="TreeGrafter"/>
</dbReference>
<evidence type="ECO:0000256" key="9">
    <source>
        <dbReference type="SAM" id="MobiDB-lite"/>
    </source>
</evidence>
<comment type="subcellular location">
    <subcellularLocation>
        <location evidence="1">Cytoplasm</location>
        <location evidence="1">Cytosol</location>
    </subcellularLocation>
</comment>
<comment type="function">
    <text evidence="7">Positively regulates a late step in synaptic vesicle exocytosis.</text>
</comment>
<dbReference type="CDD" id="cd22808">
    <property type="entry name" value="Complexin_NTD_CPLX_I_II"/>
    <property type="match status" value="1"/>
</dbReference>
<evidence type="ECO:0000256" key="4">
    <source>
        <dbReference type="ARBA" id="ARBA00022483"/>
    </source>
</evidence>
<dbReference type="AlphaFoldDB" id="A0AAD4MRR7"/>
<evidence type="ECO:0000256" key="6">
    <source>
        <dbReference type="ARBA" id="ARBA00023054"/>
    </source>
</evidence>
<dbReference type="FunFam" id="1.20.5.580:FF:000002">
    <property type="entry name" value="Complexin, isoform AB"/>
    <property type="match status" value="1"/>
</dbReference>
<keyword evidence="4" id="KW-0268">Exocytosis</keyword>
<keyword evidence="5" id="KW-0532">Neurotransmitter transport</keyword>
<sequence>MASFVMKQVVGSKINEVTGGLNKMGGDDGGEKEQQGEDPEVIAARKEQEEKRKDKHRKMEQEREKMRSDIRNKYNIQKKEDGMAIPGMMDDGRVGSARKKTPEELAQEMNAANEDSLIGQLGLTEQVEQAKAAANKAFETVRGFLPFGK</sequence>
<keyword evidence="3" id="KW-0813">Transport</keyword>
<dbReference type="Proteomes" id="UP001201812">
    <property type="component" value="Unassembled WGS sequence"/>
</dbReference>
<evidence type="ECO:0000313" key="11">
    <source>
        <dbReference type="Proteomes" id="UP001201812"/>
    </source>
</evidence>
<evidence type="ECO:0000313" key="10">
    <source>
        <dbReference type="EMBL" id="KAI1702780.1"/>
    </source>
</evidence>
<dbReference type="GO" id="GO:0031201">
    <property type="term" value="C:SNARE complex"/>
    <property type="evidence" value="ECO:0007669"/>
    <property type="project" value="TreeGrafter"/>
</dbReference>
<dbReference type="Pfam" id="PF05835">
    <property type="entry name" value="Synaphin"/>
    <property type="match status" value="1"/>
</dbReference>
<evidence type="ECO:0000256" key="7">
    <source>
        <dbReference type="ARBA" id="ARBA00037297"/>
    </source>
</evidence>
<gene>
    <name evidence="10" type="ORF">DdX_15290</name>
</gene>
<dbReference type="GO" id="GO:0016079">
    <property type="term" value="P:synaptic vesicle exocytosis"/>
    <property type="evidence" value="ECO:0007669"/>
    <property type="project" value="TreeGrafter"/>
</dbReference>
<name>A0AAD4MRR7_9BILA</name>
<proteinExistence type="inferred from homology"/>
<reference evidence="10" key="1">
    <citation type="submission" date="2022-01" db="EMBL/GenBank/DDBJ databases">
        <title>Genome Sequence Resource for Two Populations of Ditylenchus destructor, the Migratory Endoparasitic Phytonematode.</title>
        <authorList>
            <person name="Zhang H."/>
            <person name="Lin R."/>
            <person name="Xie B."/>
        </authorList>
    </citation>
    <scope>NUCLEOTIDE SEQUENCE</scope>
    <source>
        <strain evidence="10">BazhouSP</strain>
    </source>
</reference>
<accession>A0AAD4MRR7</accession>
<keyword evidence="11" id="KW-1185">Reference proteome</keyword>
<feature type="compositionally biased region" description="Basic and acidic residues" evidence="9">
    <location>
        <begin position="43"/>
        <end position="82"/>
    </location>
</feature>
<keyword evidence="6" id="KW-0175">Coiled coil</keyword>
<evidence type="ECO:0000256" key="1">
    <source>
        <dbReference type="ARBA" id="ARBA00004514"/>
    </source>
</evidence>
<comment type="similarity">
    <text evidence="2">Belongs to the complexin/synaphin family.</text>
</comment>
<dbReference type="GO" id="GO:0019905">
    <property type="term" value="F:syntaxin binding"/>
    <property type="evidence" value="ECO:0007669"/>
    <property type="project" value="InterPro"/>
</dbReference>
<evidence type="ECO:0000256" key="5">
    <source>
        <dbReference type="ARBA" id="ARBA00022775"/>
    </source>
</evidence>
<dbReference type="InterPro" id="IPR008849">
    <property type="entry name" value="Synaphin"/>
</dbReference>
<evidence type="ECO:0000256" key="8">
    <source>
        <dbReference type="ARBA" id="ARBA00067104"/>
    </source>
</evidence>
<dbReference type="Gene3D" id="1.20.5.580">
    <property type="entry name" value="Single Helix bin"/>
    <property type="match status" value="1"/>
</dbReference>
<protein>
    <recommendedName>
        <fullName evidence="8">Putative complexin-1</fullName>
    </recommendedName>
</protein>
<dbReference type="GO" id="GO:0005829">
    <property type="term" value="C:cytosol"/>
    <property type="evidence" value="ECO:0007669"/>
    <property type="project" value="UniProtKB-SubCell"/>
</dbReference>
<dbReference type="GO" id="GO:0043195">
    <property type="term" value="C:terminal bouton"/>
    <property type="evidence" value="ECO:0007669"/>
    <property type="project" value="TreeGrafter"/>
</dbReference>